<protein>
    <submittedName>
        <fullName evidence="2">Uncharacterized protein</fullName>
    </submittedName>
</protein>
<reference evidence="2" key="1">
    <citation type="journal article" date="2021" name="New Phytol.">
        <title>Evolutionary innovations through gain and loss of genes in the ectomycorrhizal Boletales.</title>
        <authorList>
            <person name="Wu G."/>
            <person name="Miyauchi S."/>
            <person name="Morin E."/>
            <person name="Kuo A."/>
            <person name="Drula E."/>
            <person name="Varga T."/>
            <person name="Kohler A."/>
            <person name="Feng B."/>
            <person name="Cao Y."/>
            <person name="Lipzen A."/>
            <person name="Daum C."/>
            <person name="Hundley H."/>
            <person name="Pangilinan J."/>
            <person name="Johnson J."/>
            <person name="Barry K."/>
            <person name="LaButti K."/>
            <person name="Ng V."/>
            <person name="Ahrendt S."/>
            <person name="Min B."/>
            <person name="Choi I.G."/>
            <person name="Park H."/>
            <person name="Plett J.M."/>
            <person name="Magnuson J."/>
            <person name="Spatafora J.W."/>
            <person name="Nagy L.G."/>
            <person name="Henrissat B."/>
            <person name="Grigoriev I.V."/>
            <person name="Yang Z.L."/>
            <person name="Xu J."/>
            <person name="Martin F.M."/>
        </authorList>
    </citation>
    <scope>NUCLEOTIDE SEQUENCE</scope>
    <source>
        <strain evidence="2">KKN 215</strain>
    </source>
</reference>
<feature type="compositionally biased region" description="Basic and acidic residues" evidence="1">
    <location>
        <begin position="743"/>
        <end position="759"/>
    </location>
</feature>
<evidence type="ECO:0000313" key="3">
    <source>
        <dbReference type="Proteomes" id="UP000813824"/>
    </source>
</evidence>
<keyword evidence="3" id="KW-1185">Reference proteome</keyword>
<proteinExistence type="predicted"/>
<feature type="compositionally biased region" description="Low complexity" evidence="1">
    <location>
        <begin position="760"/>
        <end position="770"/>
    </location>
</feature>
<organism evidence="2 3">
    <name type="scientific">Cristinia sonorae</name>
    <dbReference type="NCBI Taxonomy" id="1940300"/>
    <lineage>
        <taxon>Eukaryota</taxon>
        <taxon>Fungi</taxon>
        <taxon>Dikarya</taxon>
        <taxon>Basidiomycota</taxon>
        <taxon>Agaricomycotina</taxon>
        <taxon>Agaricomycetes</taxon>
        <taxon>Agaricomycetidae</taxon>
        <taxon>Agaricales</taxon>
        <taxon>Pleurotineae</taxon>
        <taxon>Stephanosporaceae</taxon>
        <taxon>Cristinia</taxon>
    </lineage>
</organism>
<feature type="region of interest" description="Disordered" evidence="1">
    <location>
        <begin position="231"/>
        <end position="356"/>
    </location>
</feature>
<feature type="compositionally biased region" description="Basic and acidic residues" evidence="1">
    <location>
        <begin position="771"/>
        <end position="786"/>
    </location>
</feature>
<feature type="compositionally biased region" description="Low complexity" evidence="1">
    <location>
        <begin position="649"/>
        <end position="661"/>
    </location>
</feature>
<accession>A0A8K0UHR1</accession>
<feature type="compositionally biased region" description="Pro residues" evidence="1">
    <location>
        <begin position="20"/>
        <end position="30"/>
    </location>
</feature>
<dbReference type="OrthoDB" id="2143914at2759"/>
<feature type="region of interest" description="Disordered" evidence="1">
    <location>
        <begin position="1"/>
        <end position="51"/>
    </location>
</feature>
<feature type="region of interest" description="Disordered" evidence="1">
    <location>
        <begin position="597"/>
        <end position="671"/>
    </location>
</feature>
<feature type="compositionally biased region" description="Basic residues" evidence="1">
    <location>
        <begin position="860"/>
        <end position="869"/>
    </location>
</feature>
<evidence type="ECO:0000256" key="1">
    <source>
        <dbReference type="SAM" id="MobiDB-lite"/>
    </source>
</evidence>
<feature type="region of interest" description="Disordered" evidence="1">
    <location>
        <begin position="527"/>
        <end position="580"/>
    </location>
</feature>
<feature type="compositionally biased region" description="Basic and acidic residues" evidence="1">
    <location>
        <begin position="245"/>
        <end position="278"/>
    </location>
</feature>
<feature type="compositionally biased region" description="Polar residues" evidence="1">
    <location>
        <begin position="420"/>
        <end position="441"/>
    </location>
</feature>
<feature type="region of interest" description="Disordered" evidence="1">
    <location>
        <begin position="937"/>
        <end position="972"/>
    </location>
</feature>
<feature type="region of interest" description="Disordered" evidence="1">
    <location>
        <begin position="845"/>
        <end position="876"/>
    </location>
</feature>
<feature type="compositionally biased region" description="Pro residues" evidence="1">
    <location>
        <begin position="472"/>
        <end position="481"/>
    </location>
</feature>
<feature type="compositionally biased region" description="Polar residues" evidence="1">
    <location>
        <begin position="317"/>
        <end position="326"/>
    </location>
</feature>
<feature type="region of interest" description="Disordered" evidence="1">
    <location>
        <begin position="900"/>
        <end position="922"/>
    </location>
</feature>
<feature type="region of interest" description="Disordered" evidence="1">
    <location>
        <begin position="703"/>
        <end position="811"/>
    </location>
</feature>
<feature type="region of interest" description="Disordered" evidence="1">
    <location>
        <begin position="390"/>
        <end position="484"/>
    </location>
</feature>
<sequence length="972" mass="105865">MQSAQDAPLLALEDIMHTPSPSPVPQPPPSILEVPSDQDTADDQQMHTTNEDSTSIFGAASGSNVQSIVDLRLQELGLTGAGETEHPDATARERELVEMVLQMSSERNLFADQISAQAETISSLLQQRTFLVQQRENDLVRWDAERDSLRRTAEVLASRRRPVAEAAVTDEESQRRLASSESDNRFLKQKLVEVQRRQTLLEGELQRLRPLLLSQPIESLNYEFSFPTRPLYLPKPLPARRKTKKEKEAEVEREREAIERREKNEREKQLELEKHDEVDNTPEDEIGSGLVVEDVEMGDTQDRPTIPTPGELHPDPAQSQQASGSQHYRLLKEREANRRKMAQATRRAERGPSAHSVISVDARNEILLTAMRKLGRLKAGVHAGIIKMQEEKEKEREQEDREKELKRRVRKPTVHIDLQGSKNSQTPVAGPSNLSSHTPHQPSVPKTPRRGTAPNTPHAIQPHAYPQVGHPSHPPLQPPSHPTHQFVYISPVQASGRGYMQTMQTVQTVPANGVPMYVSYWPPAGASVPGSATGTPSTPVPNQTAAESESQATDGSRRKGRRRKDTLETVQNGNTTPMDSLVSAARSMLVDEEHAEGEMTFSGEGIIVPEGGGIARGSSGARKRRRGGRPGPAEAGSPQPKRRKVGTIPLSLHPSTLLPTPRRAGPPPHSHTLAALALASPSRGPQQPSRTRSALDVLADTAQEQERHASADAGSRRQSPAPPTSVNGGARSIDIADPGQYNGKERAVGLDHSVHDSATRARSVSTASSDSRIHPVRDRDRRRQSDDGESEISEGGAESDPAPTAQHLSHSTQILNARSTRAAHQYQYVPPSPHSTLAPHRISMRASADESESTMPSPHSRFRNGHGRAAHATPARSVLVSAPGATMTGEWSTGALLRESSVVASPPPQRDTLADAKGNTKYGEEVARHAHEDIAVSNSSIPIVPERGDLSPQAFADSISDGDTERASAAAV</sequence>
<feature type="compositionally biased region" description="Polar residues" evidence="1">
    <location>
        <begin position="530"/>
        <end position="552"/>
    </location>
</feature>
<comment type="caution">
    <text evidence="2">The sequence shown here is derived from an EMBL/GenBank/DDBJ whole genome shotgun (WGS) entry which is preliminary data.</text>
</comment>
<gene>
    <name evidence="2" type="ORF">BXZ70DRAFT_457594</name>
</gene>
<feature type="compositionally biased region" description="Polar residues" evidence="1">
    <location>
        <begin position="568"/>
        <end position="578"/>
    </location>
</feature>
<evidence type="ECO:0000313" key="2">
    <source>
        <dbReference type="EMBL" id="KAH8092511.1"/>
    </source>
</evidence>
<feature type="compositionally biased region" description="Basic and acidic residues" evidence="1">
    <location>
        <begin position="390"/>
        <end position="405"/>
    </location>
</feature>
<dbReference type="Proteomes" id="UP000813824">
    <property type="component" value="Unassembled WGS sequence"/>
</dbReference>
<name>A0A8K0UHR1_9AGAR</name>
<dbReference type="EMBL" id="JAEVFJ010000032">
    <property type="protein sequence ID" value="KAH8092511.1"/>
    <property type="molecule type" value="Genomic_DNA"/>
</dbReference>
<dbReference type="AlphaFoldDB" id="A0A8K0UHR1"/>